<dbReference type="Proteomes" id="UP000231791">
    <property type="component" value="Chromosome"/>
</dbReference>
<dbReference type="OrthoDB" id="4186974at2"/>
<dbReference type="EMBL" id="CP024985">
    <property type="protein sequence ID" value="ATZ26165.1"/>
    <property type="molecule type" value="Genomic_DNA"/>
</dbReference>
<name>A0A2K8PKK4_STRLA</name>
<dbReference type="GeneID" id="49385378"/>
<accession>A0A2K8PKK4</accession>
<proteinExistence type="predicted"/>
<dbReference type="AlphaFoldDB" id="A0A2K8PKK4"/>
<reference evidence="1 2" key="1">
    <citation type="submission" date="2017-11" db="EMBL/GenBank/DDBJ databases">
        <title>Complete genome sequence of Streptomyces lavendulae subsp. lavendulae CCM 3239 (formerly 'Streptomyces aureofaciens CCM 3239'), the producer of the angucycline-type antibiotic auricin.</title>
        <authorList>
            <person name="Busche T."/>
            <person name="Novakova R."/>
            <person name="Al'Dilaimi A."/>
            <person name="Homerova D."/>
            <person name="Feckova L."/>
            <person name="Rezuchova B."/>
            <person name="Mingyar E."/>
            <person name="Csolleiova D."/>
            <person name="Bekeova C."/>
            <person name="Winkler A."/>
            <person name="Sevcikova B."/>
            <person name="Kalinowski J."/>
            <person name="Kormanec J."/>
            <person name="Ruckert C."/>
        </authorList>
    </citation>
    <scope>NUCLEOTIDE SEQUENCE [LARGE SCALE GENOMIC DNA]</scope>
    <source>
        <strain evidence="1 2">CCM 3239</strain>
    </source>
</reference>
<gene>
    <name evidence="1" type="ORF">SLAV_21740</name>
</gene>
<evidence type="ECO:0000313" key="1">
    <source>
        <dbReference type="EMBL" id="ATZ26165.1"/>
    </source>
</evidence>
<evidence type="ECO:0000313" key="2">
    <source>
        <dbReference type="Proteomes" id="UP000231791"/>
    </source>
</evidence>
<dbReference type="KEGG" id="slx:SLAV_21740"/>
<keyword evidence="2" id="KW-1185">Reference proteome</keyword>
<sequence length="161" mass="16815">MSPIAVGGPALFIGSDTPCVALVRPMIDPAQPAVKEAAERAGVTPEEFAGPSDQWQLIADRTDGEGREIALNELSDDAAGAFAERLLAAIADPEAEFTEVLTVAAHDVLRIDGRPAGEGFAFLASVVPPPSEGTPLLEVEIGPSSIADLRAELEQFRRSLG</sequence>
<dbReference type="RefSeq" id="WP_037687605.1">
    <property type="nucleotide sequence ID" value="NZ_BSRN01000007.1"/>
</dbReference>
<protein>
    <submittedName>
        <fullName evidence="1">Uncharacterized protein</fullName>
    </submittedName>
</protein>
<organism evidence="1 2">
    <name type="scientific">Streptomyces lavendulae subsp. lavendulae</name>
    <dbReference type="NCBI Taxonomy" id="58340"/>
    <lineage>
        <taxon>Bacteria</taxon>
        <taxon>Bacillati</taxon>
        <taxon>Actinomycetota</taxon>
        <taxon>Actinomycetes</taxon>
        <taxon>Kitasatosporales</taxon>
        <taxon>Streptomycetaceae</taxon>
        <taxon>Streptomyces</taxon>
    </lineage>
</organism>